<name>X0T4C2_9ZZZZ</name>
<comment type="caution">
    <text evidence="1">The sequence shown here is derived from an EMBL/GenBank/DDBJ whole genome shotgun (WGS) entry which is preliminary data.</text>
</comment>
<dbReference type="AlphaFoldDB" id="X0T4C2"/>
<gene>
    <name evidence="1" type="ORF">S01H1_10335</name>
</gene>
<organism evidence="1">
    <name type="scientific">marine sediment metagenome</name>
    <dbReference type="NCBI Taxonomy" id="412755"/>
    <lineage>
        <taxon>unclassified sequences</taxon>
        <taxon>metagenomes</taxon>
        <taxon>ecological metagenomes</taxon>
    </lineage>
</organism>
<reference evidence="1" key="1">
    <citation type="journal article" date="2014" name="Front. Microbiol.">
        <title>High frequency of phylogenetically diverse reductive dehalogenase-homologous genes in deep subseafloor sedimentary metagenomes.</title>
        <authorList>
            <person name="Kawai M."/>
            <person name="Futagami T."/>
            <person name="Toyoda A."/>
            <person name="Takaki Y."/>
            <person name="Nishi S."/>
            <person name="Hori S."/>
            <person name="Arai W."/>
            <person name="Tsubouchi T."/>
            <person name="Morono Y."/>
            <person name="Uchiyama I."/>
            <person name="Ito T."/>
            <person name="Fujiyama A."/>
            <person name="Inagaki F."/>
            <person name="Takami H."/>
        </authorList>
    </citation>
    <scope>NUCLEOTIDE SEQUENCE</scope>
    <source>
        <strain evidence="1">Expedition CK06-06</strain>
    </source>
</reference>
<dbReference type="EMBL" id="BARS01005280">
    <property type="protein sequence ID" value="GAF70915.1"/>
    <property type="molecule type" value="Genomic_DNA"/>
</dbReference>
<sequence>MVKRAEVKGFAAGKEYHRKTRRPNEMWATDCSYLRVVVWGYYYLVYSDG</sequence>
<evidence type="ECO:0008006" key="2">
    <source>
        <dbReference type="Google" id="ProtNLM"/>
    </source>
</evidence>
<protein>
    <recommendedName>
        <fullName evidence="2">Integrase catalytic domain-containing protein</fullName>
    </recommendedName>
</protein>
<evidence type="ECO:0000313" key="1">
    <source>
        <dbReference type="EMBL" id="GAF70915.1"/>
    </source>
</evidence>
<proteinExistence type="predicted"/>
<accession>X0T4C2</accession>